<dbReference type="PANTHER" id="PTHR34183">
    <property type="entry name" value="ENDOLYTIC PEPTIDOGLYCAN TRANSGLYCOSYLASE RLPA"/>
    <property type="match status" value="1"/>
</dbReference>
<dbReference type="Pfam" id="PF03330">
    <property type="entry name" value="DPBB_1"/>
    <property type="match status" value="1"/>
</dbReference>
<evidence type="ECO:0000256" key="1">
    <source>
        <dbReference type="ARBA" id="ARBA00023239"/>
    </source>
</evidence>
<dbReference type="GO" id="GO:0008932">
    <property type="term" value="F:lytic endotransglycosylase activity"/>
    <property type="evidence" value="ECO:0007669"/>
    <property type="project" value="UniProtKB-UniRule"/>
</dbReference>
<dbReference type="EMBL" id="CP024201">
    <property type="protein sequence ID" value="ATQ44974.1"/>
    <property type="molecule type" value="Genomic_DNA"/>
</dbReference>
<proteinExistence type="inferred from homology"/>
<comment type="subcellular location">
    <subcellularLocation>
        <location evidence="3">Cell membrane</location>
        <topology evidence="3">Lipid-anchor</topology>
    </subcellularLocation>
</comment>
<protein>
    <recommendedName>
        <fullName evidence="3">Endolytic peptidoglycan transglycosylase RlpA</fullName>
        <ecNumber evidence="3">4.2.2.-</ecNumber>
    </recommendedName>
</protein>
<name>A0A2D2B461_9CAUL</name>
<keyword evidence="1 3" id="KW-0456">Lyase</keyword>
<dbReference type="InterPro" id="IPR034718">
    <property type="entry name" value="RlpA"/>
</dbReference>
<comment type="similarity">
    <text evidence="3 4">Belongs to the RlpA family.</text>
</comment>
<evidence type="ECO:0000256" key="5">
    <source>
        <dbReference type="SAM" id="SignalP"/>
    </source>
</evidence>
<reference evidence="7 8" key="1">
    <citation type="submission" date="2017-10" db="EMBL/GenBank/DDBJ databases">
        <title>Genome sequence of Caulobacter mirabilis FWC38.</title>
        <authorList>
            <person name="Fiebig A."/>
            <person name="Crosson S."/>
        </authorList>
    </citation>
    <scope>NUCLEOTIDE SEQUENCE [LARGE SCALE GENOMIC DNA]</scope>
    <source>
        <strain evidence="7 8">FWC 38</strain>
    </source>
</reference>
<dbReference type="HAMAP" id="MF_02071">
    <property type="entry name" value="RlpA"/>
    <property type="match status" value="1"/>
</dbReference>
<evidence type="ECO:0000256" key="4">
    <source>
        <dbReference type="RuleBase" id="RU003495"/>
    </source>
</evidence>
<evidence type="ECO:0000256" key="2">
    <source>
        <dbReference type="ARBA" id="ARBA00023316"/>
    </source>
</evidence>
<evidence type="ECO:0000256" key="3">
    <source>
        <dbReference type="HAMAP-Rule" id="MF_02071"/>
    </source>
</evidence>
<feature type="chain" id="PRO_5013977569" description="Endolytic peptidoglycan transglycosylase RlpA" evidence="5">
    <location>
        <begin position="24"/>
        <end position="170"/>
    </location>
</feature>
<keyword evidence="5" id="KW-0732">Signal</keyword>
<gene>
    <name evidence="3" type="primary">rlpA</name>
    <name evidence="7" type="ORF">CSW64_10995</name>
</gene>
<dbReference type="InterPro" id="IPR036908">
    <property type="entry name" value="RlpA-like_sf"/>
</dbReference>
<feature type="domain" description="RlpA-like protein double-psi beta-barrel" evidence="6">
    <location>
        <begin position="64"/>
        <end position="152"/>
    </location>
</feature>
<organism evidence="7 8">
    <name type="scientific">Caulobacter mirabilis</name>
    <dbReference type="NCBI Taxonomy" id="69666"/>
    <lineage>
        <taxon>Bacteria</taxon>
        <taxon>Pseudomonadati</taxon>
        <taxon>Pseudomonadota</taxon>
        <taxon>Alphaproteobacteria</taxon>
        <taxon>Caulobacterales</taxon>
        <taxon>Caulobacteraceae</taxon>
        <taxon>Caulobacter</taxon>
    </lineage>
</organism>
<dbReference type="PROSITE" id="PS51257">
    <property type="entry name" value="PROKAR_LIPOPROTEIN"/>
    <property type="match status" value="1"/>
</dbReference>
<accession>A0A2D2B461</accession>
<keyword evidence="3" id="KW-0472">Membrane</keyword>
<dbReference type="KEGG" id="cmb:CSW64_10995"/>
<sequence length="170" mass="18678">MLRAAALLLACLAVTACASPRYAVDRRPTVAAPGPNGRVPATMRPYQVKGVWYTPKYDPDYDEKGVASWYGQQFHNRNTANGEVFDMELVTAAHKTLPLPSLVEVTDLESGRKIKVRVNDRGPFVEGRIIDLSKGAAEKLGIYRKGVAKVRVRYLGPAPEAGRRVAERGE</sequence>
<keyword evidence="8" id="KW-1185">Reference proteome</keyword>
<feature type="signal peptide" evidence="5">
    <location>
        <begin position="1"/>
        <end position="23"/>
    </location>
</feature>
<dbReference type="AlphaFoldDB" id="A0A2D2B461"/>
<dbReference type="CDD" id="cd22268">
    <property type="entry name" value="DPBB_RlpA-like"/>
    <property type="match status" value="1"/>
</dbReference>
<keyword evidence="3" id="KW-0564">Palmitate</keyword>
<evidence type="ECO:0000259" key="6">
    <source>
        <dbReference type="Pfam" id="PF03330"/>
    </source>
</evidence>
<dbReference type="InterPro" id="IPR009009">
    <property type="entry name" value="RlpA-like_DPBB"/>
</dbReference>
<dbReference type="GO" id="GO:0071555">
    <property type="term" value="P:cell wall organization"/>
    <property type="evidence" value="ECO:0007669"/>
    <property type="project" value="UniProtKB-KW"/>
</dbReference>
<dbReference type="Gene3D" id="2.40.40.10">
    <property type="entry name" value="RlpA-like domain"/>
    <property type="match status" value="1"/>
</dbReference>
<dbReference type="PANTHER" id="PTHR34183:SF1">
    <property type="entry name" value="ENDOLYTIC PEPTIDOGLYCAN TRANSGLYCOSYLASE RLPA"/>
    <property type="match status" value="1"/>
</dbReference>
<dbReference type="GO" id="GO:0005886">
    <property type="term" value="C:plasma membrane"/>
    <property type="evidence" value="ECO:0007669"/>
    <property type="project" value="UniProtKB-SubCell"/>
</dbReference>
<evidence type="ECO:0000313" key="8">
    <source>
        <dbReference type="Proteomes" id="UP000228945"/>
    </source>
</evidence>
<keyword evidence="3" id="KW-0449">Lipoprotein</keyword>
<evidence type="ECO:0000313" key="7">
    <source>
        <dbReference type="EMBL" id="ATQ44974.1"/>
    </source>
</evidence>
<dbReference type="SUPFAM" id="SSF50685">
    <property type="entry name" value="Barwin-like endoglucanases"/>
    <property type="match status" value="1"/>
</dbReference>
<keyword evidence="3" id="KW-1003">Cell membrane</keyword>
<dbReference type="GO" id="GO:0000270">
    <property type="term" value="P:peptidoglycan metabolic process"/>
    <property type="evidence" value="ECO:0007669"/>
    <property type="project" value="UniProtKB-UniRule"/>
</dbReference>
<keyword evidence="2 3" id="KW-0961">Cell wall biogenesis/degradation</keyword>
<dbReference type="NCBIfam" id="TIGR00413">
    <property type="entry name" value="rlpA"/>
    <property type="match status" value="1"/>
</dbReference>
<dbReference type="InterPro" id="IPR012997">
    <property type="entry name" value="RplA"/>
</dbReference>
<dbReference type="EC" id="4.2.2.-" evidence="3"/>
<dbReference type="OrthoDB" id="9779128at2"/>
<dbReference type="Proteomes" id="UP000228945">
    <property type="component" value="Chromosome"/>
</dbReference>
<comment type="function">
    <text evidence="3">Lytic transglycosylase with a strong preference for naked glycan strands that lack stem peptides.</text>
</comment>